<sequence length="274" mass="28530">MNDSLERDYSDNNYIEQQASTNGPGISMPAPSVYPLIDPSSIEASPMGSSSMGSSSMGSSSMGSSSMGSSSMGSSSMGSPPTAPSTIAPSPTGSMSDQAVPASTGSNVTPASANQTNVAAAPADIRRCEGSTKNGVHRPCIRPVPERIWKNTTRTKQCRHCLANKMSDAQWRIVQQMEAAGQEACSNCYIRQARAGGGFCQQCYDEKKENAALRKAGQGKGRRGRKRKAEDEDDVPQGGPFKKNGNGKGPGPDPGAGAVGAVLSGVDQNEQMAF</sequence>
<accession>A0AAE0UD55</accession>
<proteinExistence type="predicted"/>
<feature type="compositionally biased region" description="Low complexity" evidence="1">
    <location>
        <begin position="255"/>
        <end position="266"/>
    </location>
</feature>
<evidence type="ECO:0000256" key="1">
    <source>
        <dbReference type="SAM" id="MobiDB-lite"/>
    </source>
</evidence>
<dbReference type="AlphaFoldDB" id="A0AAE0UD55"/>
<dbReference type="Proteomes" id="UP001281003">
    <property type="component" value="Unassembled WGS sequence"/>
</dbReference>
<protein>
    <submittedName>
        <fullName evidence="2">Uncharacterized protein</fullName>
    </submittedName>
</protein>
<evidence type="ECO:0000313" key="3">
    <source>
        <dbReference type="Proteomes" id="UP001281003"/>
    </source>
</evidence>
<evidence type="ECO:0000313" key="2">
    <source>
        <dbReference type="EMBL" id="KAK3399400.1"/>
    </source>
</evidence>
<feature type="compositionally biased region" description="Polar residues" evidence="1">
    <location>
        <begin position="11"/>
        <end position="24"/>
    </location>
</feature>
<comment type="caution">
    <text evidence="2">The sequence shown here is derived from an EMBL/GenBank/DDBJ whole genome shotgun (WGS) entry which is preliminary data.</text>
</comment>
<keyword evidence="3" id="KW-1185">Reference proteome</keyword>
<feature type="region of interest" description="Disordered" evidence="1">
    <location>
        <begin position="1"/>
        <end position="120"/>
    </location>
</feature>
<feature type="compositionally biased region" description="Basic and acidic residues" evidence="1">
    <location>
        <begin position="1"/>
        <end position="10"/>
    </location>
</feature>
<feature type="compositionally biased region" description="Polar residues" evidence="1">
    <location>
        <begin position="95"/>
        <end position="118"/>
    </location>
</feature>
<reference evidence="2" key="1">
    <citation type="journal article" date="2023" name="Mol. Phylogenet. Evol.">
        <title>Genome-scale phylogeny and comparative genomics of the fungal order Sordariales.</title>
        <authorList>
            <person name="Hensen N."/>
            <person name="Bonometti L."/>
            <person name="Westerberg I."/>
            <person name="Brannstrom I.O."/>
            <person name="Guillou S."/>
            <person name="Cros-Aarteil S."/>
            <person name="Calhoun S."/>
            <person name="Haridas S."/>
            <person name="Kuo A."/>
            <person name="Mondo S."/>
            <person name="Pangilinan J."/>
            <person name="Riley R."/>
            <person name="LaButti K."/>
            <person name="Andreopoulos B."/>
            <person name="Lipzen A."/>
            <person name="Chen C."/>
            <person name="Yan M."/>
            <person name="Daum C."/>
            <person name="Ng V."/>
            <person name="Clum A."/>
            <person name="Steindorff A."/>
            <person name="Ohm R.A."/>
            <person name="Martin F."/>
            <person name="Silar P."/>
            <person name="Natvig D.O."/>
            <person name="Lalanne C."/>
            <person name="Gautier V."/>
            <person name="Ament-Velasquez S.L."/>
            <person name="Kruys A."/>
            <person name="Hutchinson M.I."/>
            <person name="Powell A.J."/>
            <person name="Barry K."/>
            <person name="Miller A.N."/>
            <person name="Grigoriev I.V."/>
            <person name="Debuchy R."/>
            <person name="Gladieux P."/>
            <person name="Hiltunen Thoren M."/>
            <person name="Johannesson H."/>
        </authorList>
    </citation>
    <scope>NUCLEOTIDE SEQUENCE</scope>
    <source>
        <strain evidence="2">FGSC 1904</strain>
    </source>
</reference>
<name>A0AAE0UD55_SORBR</name>
<gene>
    <name evidence="2" type="ORF">B0T20DRAFT_392411</name>
</gene>
<feature type="region of interest" description="Disordered" evidence="1">
    <location>
        <begin position="213"/>
        <end position="274"/>
    </location>
</feature>
<organism evidence="2 3">
    <name type="scientific">Sordaria brevicollis</name>
    <dbReference type="NCBI Taxonomy" id="83679"/>
    <lineage>
        <taxon>Eukaryota</taxon>
        <taxon>Fungi</taxon>
        <taxon>Dikarya</taxon>
        <taxon>Ascomycota</taxon>
        <taxon>Pezizomycotina</taxon>
        <taxon>Sordariomycetes</taxon>
        <taxon>Sordariomycetidae</taxon>
        <taxon>Sordariales</taxon>
        <taxon>Sordariaceae</taxon>
        <taxon>Sordaria</taxon>
    </lineage>
</organism>
<dbReference type="EMBL" id="JAUTDP010000005">
    <property type="protein sequence ID" value="KAK3399400.1"/>
    <property type="molecule type" value="Genomic_DNA"/>
</dbReference>
<feature type="compositionally biased region" description="Low complexity" evidence="1">
    <location>
        <begin position="47"/>
        <end position="94"/>
    </location>
</feature>
<reference evidence="2" key="2">
    <citation type="submission" date="2023-07" db="EMBL/GenBank/DDBJ databases">
        <authorList>
            <consortium name="Lawrence Berkeley National Laboratory"/>
            <person name="Haridas S."/>
            <person name="Hensen N."/>
            <person name="Bonometti L."/>
            <person name="Westerberg I."/>
            <person name="Brannstrom I.O."/>
            <person name="Guillou S."/>
            <person name="Cros-Aarteil S."/>
            <person name="Calhoun S."/>
            <person name="Kuo A."/>
            <person name="Mondo S."/>
            <person name="Pangilinan J."/>
            <person name="Riley R."/>
            <person name="LaButti K."/>
            <person name="Andreopoulos B."/>
            <person name="Lipzen A."/>
            <person name="Chen C."/>
            <person name="Yanf M."/>
            <person name="Daum C."/>
            <person name="Ng V."/>
            <person name="Clum A."/>
            <person name="Steindorff A."/>
            <person name="Ohm R."/>
            <person name="Martin F."/>
            <person name="Silar P."/>
            <person name="Natvig D."/>
            <person name="Lalanne C."/>
            <person name="Gautier V."/>
            <person name="Ament-velasquez S.L."/>
            <person name="Kruys A."/>
            <person name="Hutchinson M.I."/>
            <person name="Powell A.J."/>
            <person name="Barry K."/>
            <person name="Miller A.N."/>
            <person name="Grigoriev I.V."/>
            <person name="Debuchy R."/>
            <person name="Gladieux P."/>
            <person name="Thoren M.H."/>
            <person name="Johannesson H."/>
        </authorList>
    </citation>
    <scope>NUCLEOTIDE SEQUENCE</scope>
    <source>
        <strain evidence="2">FGSC 1904</strain>
    </source>
</reference>